<name>A0A0C9TSP0_SPHS4</name>
<dbReference type="HOGENOM" id="CLU_2160014_0_0_1"/>
<dbReference type="AlphaFoldDB" id="A0A0C9TSP0"/>
<reference evidence="1 2" key="1">
    <citation type="submission" date="2014-06" db="EMBL/GenBank/DDBJ databases">
        <title>Evolutionary Origins and Diversification of the Mycorrhizal Mutualists.</title>
        <authorList>
            <consortium name="DOE Joint Genome Institute"/>
            <consortium name="Mycorrhizal Genomics Consortium"/>
            <person name="Kohler A."/>
            <person name="Kuo A."/>
            <person name="Nagy L.G."/>
            <person name="Floudas D."/>
            <person name="Copeland A."/>
            <person name="Barry K.W."/>
            <person name="Cichocki N."/>
            <person name="Veneault-Fourrey C."/>
            <person name="LaButti K."/>
            <person name="Lindquist E.A."/>
            <person name="Lipzen A."/>
            <person name="Lundell T."/>
            <person name="Morin E."/>
            <person name="Murat C."/>
            <person name="Riley R."/>
            <person name="Ohm R."/>
            <person name="Sun H."/>
            <person name="Tunlid A."/>
            <person name="Henrissat B."/>
            <person name="Grigoriev I.V."/>
            <person name="Hibbett D.S."/>
            <person name="Martin F."/>
        </authorList>
    </citation>
    <scope>NUCLEOTIDE SEQUENCE [LARGE SCALE GENOMIC DNA]</scope>
    <source>
        <strain evidence="1 2">SS14</strain>
    </source>
</reference>
<sequence length="111" mass="12976">MLPIEDSFLRYMSPVQIYQFSLISRAAYHATQEYWSYVYDVNRILRRFFSDPIAFRSLQARTGTLISGSVAVQFFARTIWTDSDLDLYVPPESVTAVSKWLQKNSYSLFPQ</sequence>
<dbReference type="EMBL" id="KN837215">
    <property type="protein sequence ID" value="KIJ33308.1"/>
    <property type="molecule type" value="Genomic_DNA"/>
</dbReference>
<evidence type="ECO:0000313" key="2">
    <source>
        <dbReference type="Proteomes" id="UP000054279"/>
    </source>
</evidence>
<keyword evidence="2" id="KW-1185">Reference proteome</keyword>
<organism evidence="1 2">
    <name type="scientific">Sphaerobolus stellatus (strain SS14)</name>
    <dbReference type="NCBI Taxonomy" id="990650"/>
    <lineage>
        <taxon>Eukaryota</taxon>
        <taxon>Fungi</taxon>
        <taxon>Dikarya</taxon>
        <taxon>Basidiomycota</taxon>
        <taxon>Agaricomycotina</taxon>
        <taxon>Agaricomycetes</taxon>
        <taxon>Phallomycetidae</taxon>
        <taxon>Geastrales</taxon>
        <taxon>Sphaerobolaceae</taxon>
        <taxon>Sphaerobolus</taxon>
    </lineage>
</organism>
<proteinExistence type="predicted"/>
<accession>A0A0C9TSP0</accession>
<dbReference type="OrthoDB" id="3041043at2759"/>
<gene>
    <name evidence="1" type="ORF">M422DRAFT_183470</name>
</gene>
<evidence type="ECO:0000313" key="1">
    <source>
        <dbReference type="EMBL" id="KIJ33308.1"/>
    </source>
</evidence>
<dbReference type="Proteomes" id="UP000054279">
    <property type="component" value="Unassembled WGS sequence"/>
</dbReference>
<protein>
    <submittedName>
        <fullName evidence="1">Unplaced genomic scaffold SPHSTscaffold_140, whole genome shotgun sequence</fullName>
    </submittedName>
</protein>